<keyword evidence="2" id="KW-1185">Reference proteome</keyword>
<gene>
    <name evidence="1" type="ORF">CSUI_005303</name>
</gene>
<reference evidence="1 2" key="1">
    <citation type="journal article" date="2017" name="Int. J. Parasitol.">
        <title>The genome of the protozoan parasite Cystoisospora suis and a reverse vaccinology approach to identify vaccine candidates.</title>
        <authorList>
            <person name="Palmieri N."/>
            <person name="Shrestha A."/>
            <person name="Ruttkowski B."/>
            <person name="Beck T."/>
            <person name="Vogl C."/>
            <person name="Tomley F."/>
            <person name="Blake D.P."/>
            <person name="Joachim A."/>
        </authorList>
    </citation>
    <scope>NUCLEOTIDE SEQUENCE [LARGE SCALE GENOMIC DNA]</scope>
    <source>
        <strain evidence="1 2">Wien I</strain>
    </source>
</reference>
<proteinExistence type="predicted"/>
<organism evidence="1 2">
    <name type="scientific">Cystoisospora suis</name>
    <dbReference type="NCBI Taxonomy" id="483139"/>
    <lineage>
        <taxon>Eukaryota</taxon>
        <taxon>Sar</taxon>
        <taxon>Alveolata</taxon>
        <taxon>Apicomplexa</taxon>
        <taxon>Conoidasida</taxon>
        <taxon>Coccidia</taxon>
        <taxon>Eucoccidiorida</taxon>
        <taxon>Eimeriorina</taxon>
        <taxon>Sarcocystidae</taxon>
        <taxon>Cystoisospora</taxon>
    </lineage>
</organism>
<comment type="caution">
    <text evidence="1">The sequence shown here is derived from an EMBL/GenBank/DDBJ whole genome shotgun (WGS) entry which is preliminary data.</text>
</comment>
<protein>
    <submittedName>
        <fullName evidence="1">Uncharacterized protein</fullName>
    </submittedName>
</protein>
<dbReference type="RefSeq" id="XP_067922554.1">
    <property type="nucleotide sequence ID" value="XM_068065480.1"/>
</dbReference>
<dbReference type="Proteomes" id="UP000221165">
    <property type="component" value="Unassembled WGS sequence"/>
</dbReference>
<accession>A0A2C6KVQ6</accession>
<dbReference type="GeneID" id="94428691"/>
<evidence type="ECO:0000313" key="2">
    <source>
        <dbReference type="Proteomes" id="UP000221165"/>
    </source>
</evidence>
<dbReference type="VEuPathDB" id="ToxoDB:CSUI_005303"/>
<dbReference type="EMBL" id="MIGC01002565">
    <property type="protein sequence ID" value="PHJ20869.1"/>
    <property type="molecule type" value="Genomic_DNA"/>
</dbReference>
<name>A0A2C6KVQ6_9APIC</name>
<sequence length="132" mass="14652">MYTCTSDNFADSAVGSGLSAGLDLSFVPREGRPKLAQEKRRQDHVRSCSNERISCWQTRPPKSLRQSQSGLGSALHKTQSVFRMYTAPLDAWLLASAARPAGASVSLSPWQRVTRKPRRKTLKEPPILPFLV</sequence>
<evidence type="ECO:0000313" key="1">
    <source>
        <dbReference type="EMBL" id="PHJ20869.1"/>
    </source>
</evidence>
<dbReference type="AlphaFoldDB" id="A0A2C6KVQ6"/>